<dbReference type="GO" id="GO:0045943">
    <property type="term" value="P:positive regulation of transcription by RNA polymerase I"/>
    <property type="evidence" value="ECO:0007669"/>
    <property type="project" value="EnsemblFungi"/>
</dbReference>
<name>G0W8B9_NAUDC</name>
<dbReference type="SUPFAM" id="SSF47954">
    <property type="entry name" value="Cyclin-like"/>
    <property type="match status" value="2"/>
</dbReference>
<dbReference type="OMA" id="GITWIDN"/>
<evidence type="ECO:0000313" key="5">
    <source>
        <dbReference type="Proteomes" id="UP000000689"/>
    </source>
</evidence>
<dbReference type="GO" id="GO:0070692">
    <property type="term" value="C:CTDK-1 complex"/>
    <property type="evidence" value="ECO:0007669"/>
    <property type="project" value="EnsemblFungi"/>
</dbReference>
<dbReference type="InterPro" id="IPR043198">
    <property type="entry name" value="Cyclin/Ssn8"/>
</dbReference>
<dbReference type="InterPro" id="IPR013763">
    <property type="entry name" value="Cyclin-like_dom"/>
</dbReference>
<dbReference type="Pfam" id="PF00134">
    <property type="entry name" value="Cyclin_N"/>
    <property type="match status" value="1"/>
</dbReference>
<evidence type="ECO:0000313" key="4">
    <source>
        <dbReference type="EMBL" id="CCD24030.1"/>
    </source>
</evidence>
<dbReference type="SMART" id="SM00385">
    <property type="entry name" value="CYCLIN"/>
    <property type="match status" value="1"/>
</dbReference>
<evidence type="ECO:0000256" key="2">
    <source>
        <dbReference type="SAM" id="MobiDB-lite"/>
    </source>
</evidence>
<dbReference type="Gene3D" id="1.10.472.10">
    <property type="entry name" value="Cyclin-like"/>
    <property type="match status" value="2"/>
</dbReference>
<organism evidence="4 5">
    <name type="scientific">Naumovozyma dairenensis (strain ATCC 10597 / BCRC 20456 / CBS 421 / NBRC 0211 / NRRL Y-12639)</name>
    <name type="common">Saccharomyces dairenensis</name>
    <dbReference type="NCBI Taxonomy" id="1071378"/>
    <lineage>
        <taxon>Eukaryota</taxon>
        <taxon>Fungi</taxon>
        <taxon>Dikarya</taxon>
        <taxon>Ascomycota</taxon>
        <taxon>Saccharomycotina</taxon>
        <taxon>Saccharomycetes</taxon>
        <taxon>Saccharomycetales</taxon>
        <taxon>Saccharomycetaceae</taxon>
        <taxon>Naumovozyma</taxon>
    </lineage>
</organism>
<evidence type="ECO:0000259" key="3">
    <source>
        <dbReference type="SMART" id="SM00385"/>
    </source>
</evidence>
<feature type="domain" description="Cyclin-like" evidence="3">
    <location>
        <begin position="67"/>
        <end position="168"/>
    </location>
</feature>
<dbReference type="GeneID" id="11494775"/>
<evidence type="ECO:0000256" key="1">
    <source>
        <dbReference type="RuleBase" id="RU000383"/>
    </source>
</evidence>
<dbReference type="PANTHER" id="PTHR10026">
    <property type="entry name" value="CYCLIN"/>
    <property type="match status" value="1"/>
</dbReference>
<protein>
    <recommendedName>
        <fullName evidence="3">Cyclin-like domain-containing protein</fullName>
    </recommendedName>
</protein>
<sequence>MSPGTTTTTSRPGTSSSSSPSSSSLASFESELYLSRPYFTRRQISKLQSKTITDHRSYNSKKLTIVRYLSDLCVHLSFPRKTLETAIYYYQRYHLFHPFETELTYTLALGCLILSCKQVETITKINDIVNLSFVLRNGKPLPMTSPSSAVELENMKKRIFNLELKVLKSCSFDYRINNYIHIDEFIIKFGQKLNFHFQICHLAWIIEYDVFKLDLLLIIPQHVIALATLKLATELYGQDLEIWNKLETFTNLQVEKLSFKQAYFDILNFYINTFDLCDLKDNLPTDVPPISINEFMALKKRAGSEVGLEDITNNTSKFQQEIVDADPYLNINQNEFKMAREKRYVLSQDLIEQEVISLKK</sequence>
<dbReference type="GO" id="GO:0032786">
    <property type="term" value="P:positive regulation of DNA-templated transcription, elongation"/>
    <property type="evidence" value="ECO:0007669"/>
    <property type="project" value="EnsemblFungi"/>
</dbReference>
<dbReference type="KEGG" id="ndi:NDAI_0C03700"/>
<dbReference type="eggNOG" id="KOG0834">
    <property type="taxonomic scope" value="Eukaryota"/>
</dbReference>
<dbReference type="GO" id="GO:0006357">
    <property type="term" value="P:regulation of transcription by RNA polymerase II"/>
    <property type="evidence" value="ECO:0007669"/>
    <property type="project" value="InterPro"/>
</dbReference>
<proteinExistence type="inferred from homology"/>
<feature type="region of interest" description="Disordered" evidence="2">
    <location>
        <begin position="1"/>
        <end position="24"/>
    </location>
</feature>
<dbReference type="AlphaFoldDB" id="G0W8B9"/>
<dbReference type="RefSeq" id="XP_003669273.1">
    <property type="nucleotide sequence ID" value="XM_003669225.1"/>
</dbReference>
<dbReference type="GO" id="GO:0005730">
    <property type="term" value="C:nucleolus"/>
    <property type="evidence" value="ECO:0007669"/>
    <property type="project" value="EnsemblFungi"/>
</dbReference>
<dbReference type="GO" id="GO:0016538">
    <property type="term" value="F:cyclin-dependent protein serine/threonine kinase regulator activity"/>
    <property type="evidence" value="ECO:0007669"/>
    <property type="project" value="EnsemblFungi"/>
</dbReference>
<dbReference type="EMBL" id="HE580269">
    <property type="protein sequence ID" value="CCD24030.1"/>
    <property type="molecule type" value="Genomic_DNA"/>
</dbReference>
<dbReference type="GO" id="GO:0031124">
    <property type="term" value="P:mRNA 3'-end processing"/>
    <property type="evidence" value="ECO:0007669"/>
    <property type="project" value="EnsemblFungi"/>
</dbReference>
<keyword evidence="1" id="KW-0195">Cyclin</keyword>
<gene>
    <name evidence="4" type="primary">NDAI0C03700</name>
    <name evidence="4" type="ordered locus">NDAI_0C03700</name>
</gene>
<accession>G0W8B9</accession>
<comment type="similarity">
    <text evidence="1">Belongs to the cyclin family.</text>
</comment>
<dbReference type="Proteomes" id="UP000000689">
    <property type="component" value="Chromosome 3"/>
</dbReference>
<dbReference type="InterPro" id="IPR006671">
    <property type="entry name" value="Cyclin_N"/>
</dbReference>
<dbReference type="OrthoDB" id="4951845at2759"/>
<dbReference type="InterPro" id="IPR036915">
    <property type="entry name" value="Cyclin-like_sf"/>
</dbReference>
<dbReference type="GO" id="GO:0045903">
    <property type="term" value="P:positive regulation of translational fidelity"/>
    <property type="evidence" value="ECO:0007669"/>
    <property type="project" value="EnsemblFungi"/>
</dbReference>
<reference evidence="4 5" key="1">
    <citation type="journal article" date="2011" name="Proc. Natl. Acad. Sci. U.S.A.">
        <title>Evolutionary erosion of yeast sex chromosomes by mating-type switching accidents.</title>
        <authorList>
            <person name="Gordon J.L."/>
            <person name="Armisen D."/>
            <person name="Proux-Wera E."/>
            <person name="Oheigeartaigh S.S."/>
            <person name="Byrne K.P."/>
            <person name="Wolfe K.H."/>
        </authorList>
    </citation>
    <scope>NUCLEOTIDE SEQUENCE [LARGE SCALE GENOMIC DNA]</scope>
    <source>
        <strain evidence="5">ATCC 10597 / BCRC 20456 / CBS 421 / NBRC 0211 / NRRL Y-12639</strain>
    </source>
</reference>
<dbReference type="STRING" id="1071378.G0W8B9"/>
<dbReference type="HOGENOM" id="CLU_842225_0_0_1"/>
<dbReference type="GO" id="GO:0005829">
    <property type="term" value="C:cytosol"/>
    <property type="evidence" value="ECO:0007669"/>
    <property type="project" value="EnsemblFungi"/>
</dbReference>
<keyword evidence="5" id="KW-1185">Reference proteome</keyword>